<keyword evidence="3" id="KW-1185">Reference proteome</keyword>
<proteinExistence type="inferred from homology"/>
<dbReference type="STRING" id="530584.SAMN05421630_11530"/>
<evidence type="ECO:0000313" key="3">
    <source>
        <dbReference type="Proteomes" id="UP000199494"/>
    </source>
</evidence>
<name>A0A1G6YYW6_9PSEU</name>
<dbReference type="InterPro" id="IPR036165">
    <property type="entry name" value="YefM-like_sf"/>
</dbReference>
<evidence type="ECO:0000313" key="2">
    <source>
        <dbReference type="EMBL" id="SDD95694.1"/>
    </source>
</evidence>
<dbReference type="Proteomes" id="UP000199494">
    <property type="component" value="Unassembled WGS sequence"/>
</dbReference>
<reference evidence="2 3" key="1">
    <citation type="submission" date="2016-10" db="EMBL/GenBank/DDBJ databases">
        <authorList>
            <person name="de Groot N.N."/>
        </authorList>
    </citation>
    <scope>NUCLEOTIDE SEQUENCE [LARGE SCALE GENOMIC DNA]</scope>
    <source>
        <strain evidence="2 3">CGMCC 4.5506</strain>
    </source>
</reference>
<sequence length="53" mass="6138">MQNVRAQLSELGERVFRNGEQFIVYRQGKPFFAMVPVPDAEMIRQVKASNKPE</sequence>
<comment type="similarity">
    <text evidence="1">Belongs to the phD/YefM antitoxin family.</text>
</comment>
<dbReference type="Gene3D" id="3.40.1620.10">
    <property type="entry name" value="YefM-like domain"/>
    <property type="match status" value="1"/>
</dbReference>
<protein>
    <submittedName>
        <fullName evidence="2">Uncharacterized protein</fullName>
    </submittedName>
</protein>
<dbReference type="SUPFAM" id="SSF143120">
    <property type="entry name" value="YefM-like"/>
    <property type="match status" value="1"/>
</dbReference>
<dbReference type="AlphaFoldDB" id="A0A1G6YYW6"/>
<evidence type="ECO:0000256" key="1">
    <source>
        <dbReference type="ARBA" id="ARBA00009981"/>
    </source>
</evidence>
<organism evidence="2 3">
    <name type="scientific">Prauserella marina</name>
    <dbReference type="NCBI Taxonomy" id="530584"/>
    <lineage>
        <taxon>Bacteria</taxon>
        <taxon>Bacillati</taxon>
        <taxon>Actinomycetota</taxon>
        <taxon>Actinomycetes</taxon>
        <taxon>Pseudonocardiales</taxon>
        <taxon>Pseudonocardiaceae</taxon>
        <taxon>Prauserella</taxon>
    </lineage>
</organism>
<dbReference type="EMBL" id="FMZE01000015">
    <property type="protein sequence ID" value="SDD95694.1"/>
    <property type="molecule type" value="Genomic_DNA"/>
</dbReference>
<gene>
    <name evidence="2" type="ORF">SAMN05421630_11530</name>
</gene>
<accession>A0A1G6YYW6</accession>